<dbReference type="PANTHER" id="PTHR43353">
    <property type="entry name" value="SUCCINATE-SEMIALDEHYDE DEHYDROGENASE, MITOCHONDRIAL"/>
    <property type="match status" value="1"/>
</dbReference>
<feature type="active site" evidence="3">
    <location>
        <position position="253"/>
    </location>
</feature>
<dbReference type="CDD" id="cd07103">
    <property type="entry name" value="ALDH_F5_SSADH_GabD"/>
    <property type="match status" value="1"/>
</dbReference>
<dbReference type="InterPro" id="IPR029510">
    <property type="entry name" value="Ald_DH_CS_GLU"/>
</dbReference>
<dbReference type="InterPro" id="IPR050740">
    <property type="entry name" value="Aldehyde_DH_Superfamily"/>
</dbReference>
<dbReference type="InterPro" id="IPR016163">
    <property type="entry name" value="Ald_DH_C"/>
</dbReference>
<dbReference type="InterPro" id="IPR010102">
    <property type="entry name" value="Succ_semiAld_DH"/>
</dbReference>
<keyword evidence="2 4" id="KW-0560">Oxidoreductase</keyword>
<organism evidence="6 7">
    <name type="scientific">Novosphingobium rhizovicinum</name>
    <dbReference type="NCBI Taxonomy" id="3228928"/>
    <lineage>
        <taxon>Bacteria</taxon>
        <taxon>Pseudomonadati</taxon>
        <taxon>Pseudomonadota</taxon>
        <taxon>Alphaproteobacteria</taxon>
        <taxon>Sphingomonadales</taxon>
        <taxon>Sphingomonadaceae</taxon>
        <taxon>Novosphingobium</taxon>
    </lineage>
</organism>
<dbReference type="Proteomes" id="UP001556118">
    <property type="component" value="Unassembled WGS sequence"/>
</dbReference>
<comment type="similarity">
    <text evidence="1 4">Belongs to the aldehyde dehydrogenase family.</text>
</comment>
<proteinExistence type="inferred from homology"/>
<dbReference type="InterPro" id="IPR015590">
    <property type="entry name" value="Aldehyde_DH_dom"/>
</dbReference>
<name>A0ABV3RB43_9SPHN</name>
<feature type="domain" description="Aldehyde dehydrogenase" evidence="5">
    <location>
        <begin position="17"/>
        <end position="475"/>
    </location>
</feature>
<dbReference type="InterPro" id="IPR016161">
    <property type="entry name" value="Ald_DH/histidinol_DH"/>
</dbReference>
<dbReference type="EC" id="1.2.1.-" evidence="6"/>
<dbReference type="GO" id="GO:0016491">
    <property type="term" value="F:oxidoreductase activity"/>
    <property type="evidence" value="ECO:0007669"/>
    <property type="project" value="UniProtKB-KW"/>
</dbReference>
<dbReference type="PANTHER" id="PTHR43353:SF5">
    <property type="entry name" value="SUCCINATE-SEMIALDEHYDE DEHYDROGENASE, MITOCHONDRIAL"/>
    <property type="match status" value="1"/>
</dbReference>
<dbReference type="Pfam" id="PF00171">
    <property type="entry name" value="Aldedh"/>
    <property type="match status" value="1"/>
</dbReference>
<dbReference type="PROSITE" id="PS00687">
    <property type="entry name" value="ALDEHYDE_DEHYDR_GLU"/>
    <property type="match status" value="1"/>
</dbReference>
<evidence type="ECO:0000259" key="5">
    <source>
        <dbReference type="Pfam" id="PF00171"/>
    </source>
</evidence>
<dbReference type="InterPro" id="IPR016162">
    <property type="entry name" value="Ald_DH_N"/>
</dbReference>
<evidence type="ECO:0000256" key="3">
    <source>
        <dbReference type="PROSITE-ProRule" id="PRU10007"/>
    </source>
</evidence>
<evidence type="ECO:0000313" key="7">
    <source>
        <dbReference type="Proteomes" id="UP001556118"/>
    </source>
</evidence>
<evidence type="ECO:0000313" key="6">
    <source>
        <dbReference type="EMBL" id="MEW9855317.1"/>
    </source>
</evidence>
<accession>A0ABV3RB43</accession>
<dbReference type="NCBIfam" id="TIGR01780">
    <property type="entry name" value="SSADH"/>
    <property type="match status" value="1"/>
</dbReference>
<comment type="caution">
    <text evidence="6">The sequence shown here is derived from an EMBL/GenBank/DDBJ whole genome shotgun (WGS) entry which is preliminary data.</text>
</comment>
<gene>
    <name evidence="6" type="ORF">ABUH87_09055</name>
</gene>
<evidence type="ECO:0000256" key="4">
    <source>
        <dbReference type="RuleBase" id="RU003345"/>
    </source>
</evidence>
<dbReference type="EMBL" id="JBFNXR010000031">
    <property type="protein sequence ID" value="MEW9855317.1"/>
    <property type="molecule type" value="Genomic_DNA"/>
</dbReference>
<evidence type="ECO:0000256" key="2">
    <source>
        <dbReference type="ARBA" id="ARBA00023002"/>
    </source>
</evidence>
<dbReference type="InterPro" id="IPR016160">
    <property type="entry name" value="Ald_DH_CS_CYS"/>
</dbReference>
<dbReference type="Gene3D" id="3.40.605.10">
    <property type="entry name" value="Aldehyde Dehydrogenase, Chain A, domain 1"/>
    <property type="match status" value="1"/>
</dbReference>
<dbReference type="PROSITE" id="PS00070">
    <property type="entry name" value="ALDEHYDE_DEHYDR_CYS"/>
    <property type="match status" value="1"/>
</dbReference>
<dbReference type="RefSeq" id="WP_367772698.1">
    <property type="nucleotide sequence ID" value="NZ_JBFNXR010000031.1"/>
</dbReference>
<keyword evidence="7" id="KW-1185">Reference proteome</keyword>
<reference evidence="6 7" key="1">
    <citation type="submission" date="2024-06" db="EMBL/GenBank/DDBJ databases">
        <title>Novosphingobium rhizovicinus M1R2S20.</title>
        <authorList>
            <person name="Sun J.-Q."/>
        </authorList>
    </citation>
    <scope>NUCLEOTIDE SEQUENCE [LARGE SCALE GENOMIC DNA]</scope>
    <source>
        <strain evidence="6 7">M1R2S20</strain>
    </source>
</reference>
<dbReference type="Gene3D" id="3.40.309.10">
    <property type="entry name" value="Aldehyde Dehydrogenase, Chain A, domain 2"/>
    <property type="match status" value="1"/>
</dbReference>
<dbReference type="SUPFAM" id="SSF53720">
    <property type="entry name" value="ALDH-like"/>
    <property type="match status" value="1"/>
</dbReference>
<sequence>MAYTDFLKQQCYIDGEWCDADSGATFDVTDPGSGKVLGTAPKMGAAETARAIDAAEAALPGWRAKTAGERAKLMRKLYDLMMEHQDDLGELLSREQGKPFAEGKGEIAYGAGFIEWFAEEGKRAYGDVIPGHAADRRLVVIKQGIGVVAAITPWNFPNAMITRKLGPALAAGCTMVIKPASATPYSALAIARLCEMAGIPKGVVNVVTGSAGQIGSELTRNPKVAKITFTGSTEIGRELLKESADTIKKCSMELGGNAPFLVFDDADVDAAIEGAMISKFRNGGQTCVCTNRFYVQDGVYDEFVSKLADRVKAMKIGYAMDEGTQVGPLIDEKAVEKVEEHLKDALDGGATVLAGGKRSPLGHSYFEPTVIAGVKADMKLAKEETFGPLAGVIRFTDEADAIRMANDTEFGLASYFYARDISRVWRVAEALEAGMVGINTGLISTEVAPFGGVKQSGLGREGSKYGLDDFMELKYLCMGIETTAPAAKKVGQPQPGSPDAGGE</sequence>
<protein>
    <submittedName>
        <fullName evidence="6">NAD-dependent succinate-semialdehyde dehydrogenase</fullName>
        <ecNumber evidence="6">1.2.1.-</ecNumber>
    </submittedName>
</protein>
<evidence type="ECO:0000256" key="1">
    <source>
        <dbReference type="ARBA" id="ARBA00009986"/>
    </source>
</evidence>